<dbReference type="GO" id="GO:0006310">
    <property type="term" value="P:DNA recombination"/>
    <property type="evidence" value="ECO:0007669"/>
    <property type="project" value="UniProtKB-KW"/>
</dbReference>
<dbReference type="InterPro" id="IPR057670">
    <property type="entry name" value="SH3_retrovirus"/>
</dbReference>
<evidence type="ECO:0000313" key="13">
    <source>
        <dbReference type="EMBL" id="PNR63191.1"/>
    </source>
</evidence>
<evidence type="ECO:0000313" key="15">
    <source>
        <dbReference type="Proteomes" id="UP000006727"/>
    </source>
</evidence>
<keyword evidence="1" id="KW-0540">Nuclease</keyword>
<dbReference type="EnsemblPlants" id="Pp3c1_34910V3.1">
    <property type="protein sequence ID" value="Pp3c1_34910V3.1"/>
    <property type="gene ID" value="Pp3c1_34910"/>
</dbReference>
<keyword evidence="5" id="KW-0460">Magnesium</keyword>
<keyword evidence="9" id="KW-0233">DNA recombination</keyword>
<dbReference type="PANTHER" id="PTHR42648:SF11">
    <property type="entry name" value="TRANSPOSON TY4-P GAG-POL POLYPROTEIN"/>
    <property type="match status" value="1"/>
</dbReference>
<dbReference type="InterPro" id="IPR043502">
    <property type="entry name" value="DNA/RNA_pol_sf"/>
</dbReference>
<dbReference type="GO" id="GO:0015074">
    <property type="term" value="P:DNA integration"/>
    <property type="evidence" value="ECO:0007669"/>
    <property type="project" value="UniProtKB-KW"/>
</dbReference>
<keyword evidence="3" id="KW-0255">Endonuclease</keyword>
<keyword evidence="7" id="KW-0695">RNA-directed DNA polymerase</keyword>
<keyword evidence="8" id="KW-0239">DNA-directed DNA polymerase</keyword>
<feature type="domain" description="Reverse transcriptase Ty1/copia-type" evidence="11">
    <location>
        <begin position="187"/>
        <end position="388"/>
    </location>
</feature>
<name>A0A2K1LB07_PHYPA</name>
<dbReference type="STRING" id="3218.A0A2K1LB07"/>
<dbReference type="InParanoid" id="A0A2K1LB07"/>
<dbReference type="InterPro" id="IPR013103">
    <property type="entry name" value="RVT_2"/>
</dbReference>
<dbReference type="PANTHER" id="PTHR42648">
    <property type="entry name" value="TRANSPOSASE, PUTATIVE-RELATED"/>
    <property type="match status" value="1"/>
</dbReference>
<sequence length="391" mass="45822">MVFEGSIPSFLRTEVMNTANHLMNHGPTNANQDITPKQLYIRHKPQIDHLRIFRSICYVLVPKEERDKLGNKTRAYLFVGYDEYTKAYRLYKLERRKILVSRDVVFDESRIGYHHLTLQSWTSEHHSLCTATQPNDGFAVVLTTDHAKATALLDDIEHKDPVTYVKVVLTTDWRAVTQEEIDVIEKNATWKITKVSEGKKLISTKWFLKTKCDAQGQINKHKVRLVVHGFEQREGVDFYETFAPMKRWILHQYDMKTAFQNNTIDEEVYMTISDGFRESFLEGKVAKLKRALYGLRQAPRAWYSKINNCLTKNLSLKKETSDPNLYFSFDKKWYAVILLYVDDLIVINDNHEQINHLIEQLHREFEITSLGRAAFYLTTELTYTNEGIYVH</sequence>
<dbReference type="AlphaFoldDB" id="A0A2K1LB07"/>
<dbReference type="Pfam" id="PF07727">
    <property type="entry name" value="RVT_2"/>
    <property type="match status" value="1"/>
</dbReference>
<dbReference type="GO" id="GO:0016787">
    <property type="term" value="F:hydrolase activity"/>
    <property type="evidence" value="ECO:0007669"/>
    <property type="project" value="UniProtKB-KW"/>
</dbReference>
<organism evidence="13">
    <name type="scientific">Physcomitrium patens</name>
    <name type="common">Spreading-leaved earth moss</name>
    <name type="synonym">Physcomitrella patens</name>
    <dbReference type="NCBI Taxonomy" id="3218"/>
    <lineage>
        <taxon>Eukaryota</taxon>
        <taxon>Viridiplantae</taxon>
        <taxon>Streptophyta</taxon>
        <taxon>Embryophyta</taxon>
        <taxon>Bryophyta</taxon>
        <taxon>Bryophytina</taxon>
        <taxon>Bryopsida</taxon>
        <taxon>Funariidae</taxon>
        <taxon>Funariales</taxon>
        <taxon>Funariaceae</taxon>
        <taxon>Physcomitrium</taxon>
    </lineage>
</organism>
<protein>
    <submittedName>
        <fullName evidence="13 14">Uncharacterized protein</fullName>
    </submittedName>
</protein>
<reference evidence="13 15" key="1">
    <citation type="journal article" date="2008" name="Science">
        <title>The Physcomitrella genome reveals evolutionary insights into the conquest of land by plants.</title>
        <authorList>
            <person name="Rensing S."/>
            <person name="Lang D."/>
            <person name="Zimmer A."/>
            <person name="Terry A."/>
            <person name="Salamov A."/>
            <person name="Shapiro H."/>
            <person name="Nishiyama T."/>
            <person name="Perroud P.-F."/>
            <person name="Lindquist E."/>
            <person name="Kamisugi Y."/>
            <person name="Tanahashi T."/>
            <person name="Sakakibara K."/>
            <person name="Fujita T."/>
            <person name="Oishi K."/>
            <person name="Shin-I T."/>
            <person name="Kuroki Y."/>
            <person name="Toyoda A."/>
            <person name="Suzuki Y."/>
            <person name="Hashimoto A."/>
            <person name="Yamaguchi K."/>
            <person name="Sugano A."/>
            <person name="Kohara Y."/>
            <person name="Fujiyama A."/>
            <person name="Anterola A."/>
            <person name="Aoki S."/>
            <person name="Ashton N."/>
            <person name="Barbazuk W.B."/>
            <person name="Barker E."/>
            <person name="Bennetzen J."/>
            <person name="Bezanilla M."/>
            <person name="Blankenship R."/>
            <person name="Cho S.H."/>
            <person name="Dutcher S."/>
            <person name="Estelle M."/>
            <person name="Fawcett J.A."/>
            <person name="Gundlach H."/>
            <person name="Hanada K."/>
            <person name="Heyl A."/>
            <person name="Hicks K.A."/>
            <person name="Hugh J."/>
            <person name="Lohr M."/>
            <person name="Mayer K."/>
            <person name="Melkozernov A."/>
            <person name="Murata T."/>
            <person name="Nelson D."/>
            <person name="Pils B."/>
            <person name="Prigge M."/>
            <person name="Reiss B."/>
            <person name="Renner T."/>
            <person name="Rombauts S."/>
            <person name="Rushton P."/>
            <person name="Sanderfoot A."/>
            <person name="Schween G."/>
            <person name="Shiu S.-H."/>
            <person name="Stueber K."/>
            <person name="Theodoulou F.L."/>
            <person name="Tu H."/>
            <person name="Van de Peer Y."/>
            <person name="Verrier P.J."/>
            <person name="Waters E."/>
            <person name="Wood A."/>
            <person name="Yang L."/>
            <person name="Cove D."/>
            <person name="Cuming A."/>
            <person name="Hasebe M."/>
            <person name="Lucas S."/>
            <person name="Mishler D.B."/>
            <person name="Reski R."/>
            <person name="Grigoriev I."/>
            <person name="Quatrano R.S."/>
            <person name="Boore J.L."/>
        </authorList>
    </citation>
    <scope>NUCLEOTIDE SEQUENCE [LARGE SCALE GENOMIC DNA]</scope>
    <source>
        <strain evidence="14 15">cv. Gransden 2004</strain>
    </source>
</reference>
<dbReference type="GO" id="GO:0046872">
    <property type="term" value="F:metal ion binding"/>
    <property type="evidence" value="ECO:0007669"/>
    <property type="project" value="UniProtKB-KW"/>
</dbReference>
<keyword evidence="8" id="KW-0808">Transferase</keyword>
<reference evidence="14" key="3">
    <citation type="submission" date="2020-12" db="UniProtKB">
        <authorList>
            <consortium name="EnsemblPlants"/>
        </authorList>
    </citation>
    <scope>IDENTIFICATION</scope>
</reference>
<dbReference type="Proteomes" id="UP000006727">
    <property type="component" value="Chromosome 1"/>
</dbReference>
<keyword evidence="8" id="KW-0548">Nucleotidyltransferase</keyword>
<evidence type="ECO:0000256" key="6">
    <source>
        <dbReference type="ARBA" id="ARBA00022908"/>
    </source>
</evidence>
<dbReference type="EMBL" id="ABEU02000001">
    <property type="protein sequence ID" value="PNR63191.1"/>
    <property type="molecule type" value="Genomic_DNA"/>
</dbReference>
<dbReference type="Gramene" id="Pp3c1_34910V3.1">
    <property type="protein sequence ID" value="Pp3c1_34910V3.1"/>
    <property type="gene ID" value="Pp3c1_34910"/>
</dbReference>
<evidence type="ECO:0000259" key="12">
    <source>
        <dbReference type="Pfam" id="PF25597"/>
    </source>
</evidence>
<accession>A0A2K1LB07</accession>
<dbReference type="SUPFAM" id="SSF56672">
    <property type="entry name" value="DNA/RNA polymerases"/>
    <property type="match status" value="1"/>
</dbReference>
<evidence type="ECO:0000256" key="2">
    <source>
        <dbReference type="ARBA" id="ARBA00022723"/>
    </source>
</evidence>
<dbReference type="GO" id="GO:0003887">
    <property type="term" value="F:DNA-directed DNA polymerase activity"/>
    <property type="evidence" value="ECO:0007669"/>
    <property type="project" value="UniProtKB-KW"/>
</dbReference>
<evidence type="ECO:0000259" key="11">
    <source>
        <dbReference type="Pfam" id="PF07727"/>
    </source>
</evidence>
<gene>
    <name evidence="13" type="ORF">PHYPA_001616</name>
</gene>
<dbReference type="Pfam" id="PF25597">
    <property type="entry name" value="SH3_retrovirus"/>
    <property type="match status" value="1"/>
</dbReference>
<keyword evidence="4" id="KW-0378">Hydrolase</keyword>
<dbReference type="InterPro" id="IPR039537">
    <property type="entry name" value="Retrotran_Ty1/copia-like"/>
</dbReference>
<evidence type="ECO:0000256" key="5">
    <source>
        <dbReference type="ARBA" id="ARBA00022842"/>
    </source>
</evidence>
<evidence type="ECO:0000256" key="9">
    <source>
        <dbReference type="ARBA" id="ARBA00023172"/>
    </source>
</evidence>
<evidence type="ECO:0000256" key="7">
    <source>
        <dbReference type="ARBA" id="ARBA00022918"/>
    </source>
</evidence>
<evidence type="ECO:0000256" key="10">
    <source>
        <dbReference type="ARBA" id="ARBA00023268"/>
    </source>
</evidence>
<reference evidence="13 15" key="2">
    <citation type="journal article" date="2018" name="Plant J.">
        <title>The Physcomitrella patens chromosome-scale assembly reveals moss genome structure and evolution.</title>
        <authorList>
            <person name="Lang D."/>
            <person name="Ullrich K.K."/>
            <person name="Murat F."/>
            <person name="Fuchs J."/>
            <person name="Jenkins J."/>
            <person name="Haas F.B."/>
            <person name="Piednoel M."/>
            <person name="Gundlach H."/>
            <person name="Van Bel M."/>
            <person name="Meyberg R."/>
            <person name="Vives C."/>
            <person name="Morata J."/>
            <person name="Symeonidi A."/>
            <person name="Hiss M."/>
            <person name="Muchero W."/>
            <person name="Kamisugi Y."/>
            <person name="Saleh O."/>
            <person name="Blanc G."/>
            <person name="Decker E.L."/>
            <person name="van Gessel N."/>
            <person name="Grimwood J."/>
            <person name="Hayes R.D."/>
            <person name="Graham S.W."/>
            <person name="Gunter L.E."/>
            <person name="McDaniel S.F."/>
            <person name="Hoernstein S.N.W."/>
            <person name="Larsson A."/>
            <person name="Li F.W."/>
            <person name="Perroud P.F."/>
            <person name="Phillips J."/>
            <person name="Ranjan P."/>
            <person name="Rokshar D.S."/>
            <person name="Rothfels C.J."/>
            <person name="Schneider L."/>
            <person name="Shu S."/>
            <person name="Stevenson D.W."/>
            <person name="Thummler F."/>
            <person name="Tillich M."/>
            <person name="Villarreal Aguilar J.C."/>
            <person name="Widiez T."/>
            <person name="Wong G.K."/>
            <person name="Wymore A."/>
            <person name="Zhang Y."/>
            <person name="Zimmer A.D."/>
            <person name="Quatrano R.S."/>
            <person name="Mayer K.F.X."/>
            <person name="Goodstein D."/>
            <person name="Casacuberta J.M."/>
            <person name="Vandepoele K."/>
            <person name="Reski R."/>
            <person name="Cuming A.C."/>
            <person name="Tuskan G.A."/>
            <person name="Maumus F."/>
            <person name="Salse J."/>
            <person name="Schmutz J."/>
            <person name="Rensing S.A."/>
        </authorList>
    </citation>
    <scope>NUCLEOTIDE SEQUENCE [LARGE SCALE GENOMIC DNA]</scope>
    <source>
        <strain evidence="14 15">cv. Gransden 2004</strain>
    </source>
</reference>
<dbReference type="GO" id="GO:0003964">
    <property type="term" value="F:RNA-directed DNA polymerase activity"/>
    <property type="evidence" value="ECO:0007669"/>
    <property type="project" value="UniProtKB-KW"/>
</dbReference>
<keyword evidence="10" id="KW-0511">Multifunctional enzyme</keyword>
<evidence type="ECO:0000256" key="3">
    <source>
        <dbReference type="ARBA" id="ARBA00022759"/>
    </source>
</evidence>
<keyword evidence="2" id="KW-0479">Metal-binding</keyword>
<evidence type="ECO:0000256" key="8">
    <source>
        <dbReference type="ARBA" id="ARBA00022932"/>
    </source>
</evidence>
<keyword evidence="6" id="KW-0229">DNA integration</keyword>
<dbReference type="GO" id="GO:0004519">
    <property type="term" value="F:endonuclease activity"/>
    <property type="evidence" value="ECO:0007669"/>
    <property type="project" value="UniProtKB-KW"/>
</dbReference>
<feature type="domain" description="Retroviral polymerase SH3-like" evidence="12">
    <location>
        <begin position="55"/>
        <end position="111"/>
    </location>
</feature>
<proteinExistence type="predicted"/>
<evidence type="ECO:0000313" key="14">
    <source>
        <dbReference type="EnsemblPlants" id="Pp3c1_34910V3.1"/>
    </source>
</evidence>
<evidence type="ECO:0000256" key="4">
    <source>
        <dbReference type="ARBA" id="ARBA00022801"/>
    </source>
</evidence>
<keyword evidence="15" id="KW-1185">Reference proteome</keyword>
<evidence type="ECO:0000256" key="1">
    <source>
        <dbReference type="ARBA" id="ARBA00022722"/>
    </source>
</evidence>